<accession>K2G4G7</accession>
<gene>
    <name evidence="1" type="ORF">ACD_2C00207G0008</name>
</gene>
<organism evidence="1">
    <name type="scientific">uncultured bacterium</name>
    <name type="common">gcode 4</name>
    <dbReference type="NCBI Taxonomy" id="1234023"/>
    <lineage>
        <taxon>Bacteria</taxon>
        <taxon>environmental samples</taxon>
    </lineage>
</organism>
<evidence type="ECO:0000313" key="1">
    <source>
        <dbReference type="EMBL" id="EKE29222.1"/>
    </source>
</evidence>
<name>K2G4G7_9BACT</name>
<sequence>MKRLIAFLTSIVFLIISQAWLIHAMDMKVMHDNMAMPASKLFTPKVDIFCSKSLTSKEASCFQEISESKWITSWAYKIWEVFQISFMVFFAAFSLLVLMLSRAELRIFPILWPPKHSYLSLIWIIRNIN</sequence>
<proteinExistence type="predicted"/>
<comment type="caution">
    <text evidence="1">The sequence shown here is derived from an EMBL/GenBank/DDBJ whole genome shotgun (WGS) entry which is preliminary data.</text>
</comment>
<dbReference type="EMBL" id="AMFJ01000207">
    <property type="protein sequence ID" value="EKE29222.1"/>
    <property type="molecule type" value="Genomic_DNA"/>
</dbReference>
<dbReference type="AlphaFoldDB" id="K2G4G7"/>
<protein>
    <submittedName>
        <fullName evidence="1">Uncharacterized protein</fullName>
    </submittedName>
</protein>
<reference evidence="1" key="1">
    <citation type="journal article" date="2012" name="Science">
        <title>Fermentation, hydrogen, and sulfur metabolism in multiple uncultivated bacterial phyla.</title>
        <authorList>
            <person name="Wrighton K.C."/>
            <person name="Thomas B.C."/>
            <person name="Sharon I."/>
            <person name="Miller C.S."/>
            <person name="Castelle C.J."/>
            <person name="VerBerkmoes N.C."/>
            <person name="Wilkins M.J."/>
            <person name="Hettich R.L."/>
            <person name="Lipton M.S."/>
            <person name="Williams K.H."/>
            <person name="Long P.E."/>
            <person name="Banfield J.F."/>
        </authorList>
    </citation>
    <scope>NUCLEOTIDE SEQUENCE [LARGE SCALE GENOMIC DNA]</scope>
</reference>